<keyword evidence="3" id="KW-1185">Reference proteome</keyword>
<name>A0ABQ3W2K8_9LACO</name>
<accession>A0ABQ3W2K8</accession>
<proteinExistence type="predicted"/>
<evidence type="ECO:0000313" key="3">
    <source>
        <dbReference type="Proteomes" id="UP000616547"/>
    </source>
</evidence>
<dbReference type="Proteomes" id="UP000616547">
    <property type="component" value="Unassembled WGS sequence"/>
</dbReference>
<gene>
    <name evidence="2" type="ORF">lacNasYZ03_02130</name>
</gene>
<reference evidence="3" key="1">
    <citation type="submission" date="2021-01" db="EMBL/GenBank/DDBJ databases">
        <title>Draft genome sequence of Nasalis larvatus strain YZ03.</title>
        <authorList>
            <person name="Suzuki-Hashido N."/>
            <person name="Tsuchida S."/>
            <person name="Hayakawa T."/>
        </authorList>
    </citation>
    <scope>NUCLEOTIDE SEQUENCE [LARGE SCALE GENOMIC DNA]</scope>
    <source>
        <strain evidence="3">YZ03</strain>
    </source>
</reference>
<sequence length="95" mass="9916">MKRGKLATLLAALTLAVAPILSGGGFVHAADDSNYSTTKPNEVTVAIHKYKTTTDLTGKTTQNSDFSAKSASDLKSALGLSDSDQLEPMANVKFA</sequence>
<keyword evidence="1" id="KW-0732">Signal</keyword>
<organism evidence="2 3">
    <name type="scientific">Lactobacillus nasalidis</name>
    <dbReference type="NCBI Taxonomy" id="2797258"/>
    <lineage>
        <taxon>Bacteria</taxon>
        <taxon>Bacillati</taxon>
        <taxon>Bacillota</taxon>
        <taxon>Bacilli</taxon>
        <taxon>Lactobacillales</taxon>
        <taxon>Lactobacillaceae</taxon>
        <taxon>Lactobacillus</taxon>
    </lineage>
</organism>
<comment type="caution">
    <text evidence="2">The sequence shown here is derived from an EMBL/GenBank/DDBJ whole genome shotgun (WGS) entry which is preliminary data.</text>
</comment>
<feature type="signal peptide" evidence="1">
    <location>
        <begin position="1"/>
        <end position="29"/>
    </location>
</feature>
<dbReference type="RefSeq" id="WP_201331444.1">
    <property type="nucleotide sequence ID" value="NZ_BOCG01000280.1"/>
</dbReference>
<feature type="chain" id="PRO_5046572853" evidence="1">
    <location>
        <begin position="30"/>
        <end position="95"/>
    </location>
</feature>
<evidence type="ECO:0000313" key="2">
    <source>
        <dbReference type="EMBL" id="GHW00526.1"/>
    </source>
</evidence>
<evidence type="ECO:0000256" key="1">
    <source>
        <dbReference type="SAM" id="SignalP"/>
    </source>
</evidence>
<dbReference type="EMBL" id="BOCI01000063">
    <property type="protein sequence ID" value="GHW00526.1"/>
    <property type="molecule type" value="Genomic_DNA"/>
</dbReference>
<protein>
    <submittedName>
        <fullName evidence="2">Uncharacterized protein</fullName>
    </submittedName>
</protein>